<evidence type="ECO:0000256" key="5">
    <source>
        <dbReference type="ARBA" id="ARBA00022917"/>
    </source>
</evidence>
<evidence type="ECO:0000256" key="6">
    <source>
        <dbReference type="ARBA" id="ARBA00023146"/>
    </source>
</evidence>
<evidence type="ECO:0000256" key="2">
    <source>
        <dbReference type="ARBA" id="ARBA00022598"/>
    </source>
</evidence>
<dbReference type="Gene3D" id="3.40.50.620">
    <property type="entry name" value="HUPs"/>
    <property type="match status" value="1"/>
</dbReference>
<dbReference type="OrthoDB" id="24670at2759"/>
<evidence type="ECO:0000256" key="10">
    <source>
        <dbReference type="RuleBase" id="RU363039"/>
    </source>
</evidence>
<evidence type="ECO:0000256" key="9">
    <source>
        <dbReference type="ARBA" id="ARBA00047364"/>
    </source>
</evidence>
<evidence type="ECO:0000313" key="14">
    <source>
        <dbReference type="Proteomes" id="UP000192247"/>
    </source>
</evidence>
<dbReference type="InterPro" id="IPR023457">
    <property type="entry name" value="Met-tRNA_synth_2"/>
</dbReference>
<dbReference type="EMBL" id="MNPL01015698">
    <property type="protein sequence ID" value="OQR70945.1"/>
    <property type="molecule type" value="Genomic_DNA"/>
</dbReference>
<keyword evidence="14" id="KW-1185">Reference proteome</keyword>
<dbReference type="GO" id="GO:0004825">
    <property type="term" value="F:methionine-tRNA ligase activity"/>
    <property type="evidence" value="ECO:0007669"/>
    <property type="project" value="UniProtKB-EC"/>
</dbReference>
<feature type="domain" description="Methionyl/Leucyl tRNA synthetase" evidence="11">
    <location>
        <begin position="5"/>
        <end position="371"/>
    </location>
</feature>
<dbReference type="CDD" id="cd07957">
    <property type="entry name" value="Anticodon_Ia_Met"/>
    <property type="match status" value="1"/>
</dbReference>
<comment type="catalytic activity">
    <reaction evidence="9">
        <text>tRNA(Met) + L-methionine + ATP = L-methionyl-tRNA(Met) + AMP + diphosphate</text>
        <dbReference type="Rhea" id="RHEA:13481"/>
        <dbReference type="Rhea" id="RHEA-COMP:9667"/>
        <dbReference type="Rhea" id="RHEA-COMP:9698"/>
        <dbReference type="ChEBI" id="CHEBI:30616"/>
        <dbReference type="ChEBI" id="CHEBI:33019"/>
        <dbReference type="ChEBI" id="CHEBI:57844"/>
        <dbReference type="ChEBI" id="CHEBI:78442"/>
        <dbReference type="ChEBI" id="CHEBI:78530"/>
        <dbReference type="ChEBI" id="CHEBI:456215"/>
        <dbReference type="EC" id="6.1.1.10"/>
    </reaction>
</comment>
<keyword evidence="6 10" id="KW-0030">Aminoacyl-tRNA synthetase</keyword>
<comment type="caution">
    <text evidence="13">The sequence shown here is derived from an EMBL/GenBank/DDBJ whole genome shotgun (WGS) entry which is preliminary data.</text>
</comment>
<keyword evidence="5 10" id="KW-0648">Protein biosynthesis</keyword>
<evidence type="ECO:0000256" key="4">
    <source>
        <dbReference type="ARBA" id="ARBA00022840"/>
    </source>
</evidence>
<dbReference type="PANTHER" id="PTHR43326">
    <property type="entry name" value="METHIONYL-TRNA SYNTHETASE"/>
    <property type="match status" value="1"/>
</dbReference>
<evidence type="ECO:0000256" key="7">
    <source>
        <dbReference type="ARBA" id="ARBA00026124"/>
    </source>
</evidence>
<dbReference type="NCBIfam" id="TIGR00398">
    <property type="entry name" value="metG"/>
    <property type="match status" value="1"/>
</dbReference>
<organism evidence="13 14">
    <name type="scientific">Tropilaelaps mercedesae</name>
    <dbReference type="NCBI Taxonomy" id="418985"/>
    <lineage>
        <taxon>Eukaryota</taxon>
        <taxon>Metazoa</taxon>
        <taxon>Ecdysozoa</taxon>
        <taxon>Arthropoda</taxon>
        <taxon>Chelicerata</taxon>
        <taxon>Arachnida</taxon>
        <taxon>Acari</taxon>
        <taxon>Parasitiformes</taxon>
        <taxon>Mesostigmata</taxon>
        <taxon>Gamasina</taxon>
        <taxon>Dermanyssoidea</taxon>
        <taxon>Laelapidae</taxon>
        <taxon>Tropilaelaps</taxon>
    </lineage>
</organism>
<dbReference type="SUPFAM" id="SSF47323">
    <property type="entry name" value="Anticodon-binding domain of a subclass of class I aminoacyl-tRNA synthetases"/>
    <property type="match status" value="1"/>
</dbReference>
<dbReference type="FunFam" id="2.170.220.10:FF:000001">
    <property type="entry name" value="methionine--tRNA ligase, mitochondrial"/>
    <property type="match status" value="1"/>
</dbReference>
<evidence type="ECO:0000259" key="12">
    <source>
        <dbReference type="Pfam" id="PF19303"/>
    </source>
</evidence>
<dbReference type="Pfam" id="PF19303">
    <property type="entry name" value="Anticodon_3"/>
    <property type="match status" value="1"/>
</dbReference>
<evidence type="ECO:0000313" key="13">
    <source>
        <dbReference type="EMBL" id="OQR70945.1"/>
    </source>
</evidence>
<comment type="similarity">
    <text evidence="10">Belongs to the class-I aminoacyl-tRNA synthetase family.</text>
</comment>
<dbReference type="Proteomes" id="UP000192247">
    <property type="component" value="Unassembled WGS sequence"/>
</dbReference>
<keyword evidence="3 10" id="KW-0547">Nucleotide-binding</keyword>
<feature type="domain" description="Methionyl-tRNA synthetase anticodon-binding" evidence="12">
    <location>
        <begin position="432"/>
        <end position="514"/>
    </location>
</feature>
<sequence length="522" mass="59211">MSRFFVTTPIFYVNAAPHIGHCHTLVLADAINRLRKLRYPHEETLFSTGTDEHGVKIQQAARAAGSSETDFCNTISTKFRSLCDTIGTSHNSFIRTTDENHKASVARFWETLTSRGHIYKADYEGWYSNSDENFVTDVKEIYHKGKKIIVSGETGTPVEWIKEKNYMFRLGSFKDDLVHWLHANPDAVQPTKFHKLLQHWLEADLQDLSISRCSKRAHWGIPVPGDPSQTIYVWLDALTSYLTVARGHPESAEGLVSPEVWPPSLQVIGKDILKFHGIYWPAFLMAADLKLPERIFCHSHWTVNDRKMSKSQGNVICPFDLASMVQPDGLRYFLLREAVPHSDANFSIQKIKRILNAELANTLGNLLNRCMSDIVNRAQVIPLLPEVDSPLLTEAQHLIENALLLPDKVERHFFSGNLHVGIDLIQEVLRGANNFVQNARPWELAKVADHSSKARHNLNITLHTSLEILRIVGILLQPVIPGISGQLLDTLRVETRNWMDASIHRDKEIPLGTKQTLFVRIK</sequence>
<dbReference type="InterPro" id="IPR015413">
    <property type="entry name" value="Methionyl/Leucyl_tRNA_Synth"/>
</dbReference>
<dbReference type="InterPro" id="IPR041872">
    <property type="entry name" value="Anticodon_Met"/>
</dbReference>
<evidence type="ECO:0000256" key="3">
    <source>
        <dbReference type="ARBA" id="ARBA00022741"/>
    </source>
</evidence>
<evidence type="ECO:0000259" key="11">
    <source>
        <dbReference type="Pfam" id="PF09334"/>
    </source>
</evidence>
<dbReference type="InterPro" id="IPR009080">
    <property type="entry name" value="tRNAsynth_Ia_anticodon-bd"/>
</dbReference>
<gene>
    <name evidence="13" type="ORF">BIW11_11296</name>
</gene>
<dbReference type="FunCoup" id="A0A1V9XBL7">
    <property type="interactions" value="1135"/>
</dbReference>
<name>A0A1V9XBL7_9ACAR</name>
<keyword evidence="4 10" id="KW-0067">ATP-binding</keyword>
<dbReference type="SUPFAM" id="SSF52374">
    <property type="entry name" value="Nucleotidylyl transferase"/>
    <property type="match status" value="1"/>
</dbReference>
<dbReference type="InterPro" id="IPR033911">
    <property type="entry name" value="MetRS_core"/>
</dbReference>
<evidence type="ECO:0000256" key="8">
    <source>
        <dbReference type="ARBA" id="ARBA00030331"/>
    </source>
</evidence>
<dbReference type="PANTHER" id="PTHR43326:SF1">
    <property type="entry name" value="METHIONINE--TRNA LIGASE, MITOCHONDRIAL"/>
    <property type="match status" value="1"/>
</dbReference>
<evidence type="ECO:0000256" key="1">
    <source>
        <dbReference type="ARBA" id="ARBA00012838"/>
    </source>
</evidence>
<dbReference type="GO" id="GO:0005524">
    <property type="term" value="F:ATP binding"/>
    <property type="evidence" value="ECO:0007669"/>
    <property type="project" value="UniProtKB-KW"/>
</dbReference>
<dbReference type="PRINTS" id="PR01041">
    <property type="entry name" value="TRNASYNTHMET"/>
</dbReference>
<accession>A0A1V9XBL7</accession>
<dbReference type="InterPro" id="IPR014758">
    <property type="entry name" value="Met-tRNA_synth"/>
</dbReference>
<dbReference type="CDD" id="cd00814">
    <property type="entry name" value="MetRS_core"/>
    <property type="match status" value="1"/>
</dbReference>
<dbReference type="InterPro" id="IPR014729">
    <property type="entry name" value="Rossmann-like_a/b/a_fold"/>
</dbReference>
<dbReference type="STRING" id="418985.A0A1V9XBL7"/>
<dbReference type="GO" id="GO:0005739">
    <property type="term" value="C:mitochondrion"/>
    <property type="evidence" value="ECO:0007669"/>
    <property type="project" value="UniProtKB-ARBA"/>
</dbReference>
<dbReference type="EC" id="6.1.1.10" evidence="1"/>
<dbReference type="Gene3D" id="2.170.220.10">
    <property type="match status" value="1"/>
</dbReference>
<proteinExistence type="inferred from homology"/>
<dbReference type="Gene3D" id="1.10.730.10">
    <property type="entry name" value="Isoleucyl-tRNA Synthetase, Domain 1"/>
    <property type="match status" value="1"/>
</dbReference>
<dbReference type="AlphaFoldDB" id="A0A1V9XBL7"/>
<dbReference type="InParanoid" id="A0A1V9XBL7"/>
<keyword evidence="2 10" id="KW-0436">Ligase</keyword>
<protein>
    <recommendedName>
        <fullName evidence="7">Methionine--tRNA ligase, mitochondrial</fullName>
        <ecNumber evidence="1">6.1.1.10</ecNumber>
    </recommendedName>
    <alternativeName>
        <fullName evidence="8">Mitochondrial methionyl-tRNA synthetase</fullName>
    </alternativeName>
</protein>
<dbReference type="GO" id="GO:0006431">
    <property type="term" value="P:methionyl-tRNA aminoacylation"/>
    <property type="evidence" value="ECO:0007669"/>
    <property type="project" value="InterPro"/>
</dbReference>
<reference evidence="13 14" key="1">
    <citation type="journal article" date="2017" name="Gigascience">
        <title>Draft genome of the honey bee ectoparasitic mite, Tropilaelaps mercedesae, is shaped by the parasitic life history.</title>
        <authorList>
            <person name="Dong X."/>
            <person name="Armstrong S.D."/>
            <person name="Xia D."/>
            <person name="Makepeace B.L."/>
            <person name="Darby A.C."/>
            <person name="Kadowaki T."/>
        </authorList>
    </citation>
    <scope>NUCLEOTIDE SEQUENCE [LARGE SCALE GENOMIC DNA]</scope>
    <source>
        <strain evidence="13">Wuxi-XJTLU</strain>
    </source>
</reference>
<dbReference type="Pfam" id="PF09334">
    <property type="entry name" value="tRNA-synt_1g"/>
    <property type="match status" value="1"/>
</dbReference>